<feature type="binding site" evidence="16">
    <location>
        <position position="133"/>
    </location>
    <ligand>
        <name>ATP</name>
        <dbReference type="ChEBI" id="CHEBI:30616"/>
    </ligand>
</feature>
<dbReference type="PANTHER" id="PTHR34265:SF1">
    <property type="entry name" value="TYPE III PANTOTHENATE KINASE"/>
    <property type="match status" value="1"/>
</dbReference>
<keyword evidence="9 16" id="KW-0547">Nucleotide-binding</keyword>
<keyword evidence="7 16" id="KW-0963">Cytoplasm</keyword>
<feature type="binding site" evidence="16">
    <location>
        <begin position="108"/>
        <end position="111"/>
    </location>
    <ligand>
        <name>substrate</name>
    </ligand>
</feature>
<dbReference type="CDD" id="cd24015">
    <property type="entry name" value="ASKHA_NBD_PanK-III"/>
    <property type="match status" value="1"/>
</dbReference>
<comment type="cofactor">
    <cofactor evidence="2">
        <name>K(+)</name>
        <dbReference type="ChEBI" id="CHEBI:29103"/>
    </cofactor>
</comment>
<dbReference type="GO" id="GO:0015937">
    <property type="term" value="P:coenzyme A biosynthetic process"/>
    <property type="evidence" value="ECO:0007669"/>
    <property type="project" value="UniProtKB-UniRule"/>
</dbReference>
<evidence type="ECO:0000256" key="7">
    <source>
        <dbReference type="ARBA" id="ARBA00022490"/>
    </source>
</evidence>
<evidence type="ECO:0000256" key="11">
    <source>
        <dbReference type="ARBA" id="ARBA00022840"/>
    </source>
</evidence>
<accession>A0A1Y5T1D8</accession>
<dbReference type="PANTHER" id="PTHR34265">
    <property type="entry name" value="TYPE III PANTOTHENATE KINASE"/>
    <property type="match status" value="1"/>
</dbReference>
<evidence type="ECO:0000256" key="12">
    <source>
        <dbReference type="ARBA" id="ARBA00022958"/>
    </source>
</evidence>
<dbReference type="Proteomes" id="UP000193200">
    <property type="component" value="Unassembled WGS sequence"/>
</dbReference>
<dbReference type="EMBL" id="FWFR01000002">
    <property type="protein sequence ID" value="SLN53677.1"/>
    <property type="molecule type" value="Genomic_DNA"/>
</dbReference>
<dbReference type="InParanoid" id="A0A1Y5T1D8"/>
<keyword evidence="16" id="KW-0479">Metal-binding</keyword>
<dbReference type="GO" id="GO:0046872">
    <property type="term" value="F:metal ion binding"/>
    <property type="evidence" value="ECO:0007669"/>
    <property type="project" value="UniProtKB-KW"/>
</dbReference>
<dbReference type="NCBIfam" id="NF009848">
    <property type="entry name" value="PRK13318.1-6"/>
    <property type="match status" value="1"/>
</dbReference>
<keyword evidence="8 16" id="KW-0808">Transferase</keyword>
<dbReference type="InterPro" id="IPR004619">
    <property type="entry name" value="Type_III_PanK"/>
</dbReference>
<comment type="subcellular location">
    <subcellularLocation>
        <location evidence="3 16">Cytoplasm</location>
    </subcellularLocation>
</comment>
<comment type="subunit">
    <text evidence="5 16">Homodimer.</text>
</comment>
<name>A0A1Y5T1D8_9PROT</name>
<feature type="active site" description="Proton acceptor" evidence="16">
    <location>
        <position position="110"/>
    </location>
</feature>
<dbReference type="EC" id="2.7.1.33" evidence="6 16"/>
<dbReference type="RefSeq" id="WP_085883637.1">
    <property type="nucleotide sequence ID" value="NZ_FWFR01000002.1"/>
</dbReference>
<dbReference type="SUPFAM" id="SSF53067">
    <property type="entry name" value="Actin-like ATPase domain"/>
    <property type="match status" value="2"/>
</dbReference>
<evidence type="ECO:0000256" key="14">
    <source>
        <dbReference type="ARBA" id="ARBA00038036"/>
    </source>
</evidence>
<keyword evidence="11 16" id="KW-0067">ATP-binding</keyword>
<evidence type="ECO:0000313" key="18">
    <source>
        <dbReference type="Proteomes" id="UP000193200"/>
    </source>
</evidence>
<comment type="pathway">
    <text evidence="4 16">Cofactor biosynthesis; coenzyme A biosynthesis; CoA from (R)-pantothenate: step 1/5.</text>
</comment>
<feature type="binding site" evidence="16">
    <location>
        <position position="130"/>
    </location>
    <ligand>
        <name>K(+)</name>
        <dbReference type="ChEBI" id="CHEBI:29103"/>
    </ligand>
</feature>
<dbReference type="GO" id="GO:0005524">
    <property type="term" value="F:ATP binding"/>
    <property type="evidence" value="ECO:0007669"/>
    <property type="project" value="UniProtKB-UniRule"/>
</dbReference>
<keyword evidence="10 16" id="KW-0418">Kinase</keyword>
<feature type="binding site" evidence="16">
    <location>
        <position position="185"/>
    </location>
    <ligand>
        <name>substrate</name>
    </ligand>
</feature>
<protein>
    <recommendedName>
        <fullName evidence="15 16">Type III pantothenate kinase</fullName>
        <ecNumber evidence="6 16">2.7.1.33</ecNumber>
    </recommendedName>
    <alternativeName>
        <fullName evidence="16">PanK-III</fullName>
    </alternativeName>
    <alternativeName>
        <fullName evidence="16">Pantothenic acid kinase</fullName>
    </alternativeName>
</protein>
<gene>
    <name evidence="16 17" type="primary">coaX</name>
    <name evidence="17" type="ORF">OCH7691_02256</name>
</gene>
<keyword evidence="13 16" id="KW-0173">Coenzyme A biosynthesis</keyword>
<organism evidence="17 18">
    <name type="scientific">Oceanibacterium hippocampi</name>
    <dbReference type="NCBI Taxonomy" id="745714"/>
    <lineage>
        <taxon>Bacteria</taxon>
        <taxon>Pseudomonadati</taxon>
        <taxon>Pseudomonadota</taxon>
        <taxon>Alphaproteobacteria</taxon>
        <taxon>Sneathiellales</taxon>
        <taxon>Sneathiellaceae</taxon>
        <taxon>Oceanibacterium</taxon>
    </lineage>
</organism>
<dbReference type="UniPathway" id="UPA00241">
    <property type="reaction ID" value="UER00352"/>
</dbReference>
<evidence type="ECO:0000256" key="8">
    <source>
        <dbReference type="ARBA" id="ARBA00022679"/>
    </source>
</evidence>
<evidence type="ECO:0000256" key="4">
    <source>
        <dbReference type="ARBA" id="ARBA00005225"/>
    </source>
</evidence>
<dbReference type="OrthoDB" id="9804707at2"/>
<dbReference type="Gene3D" id="3.30.420.40">
    <property type="match status" value="2"/>
</dbReference>
<evidence type="ECO:0000256" key="16">
    <source>
        <dbReference type="HAMAP-Rule" id="MF_01274"/>
    </source>
</evidence>
<dbReference type="NCBIfam" id="NF009855">
    <property type="entry name" value="PRK13321.1"/>
    <property type="match status" value="1"/>
</dbReference>
<evidence type="ECO:0000256" key="1">
    <source>
        <dbReference type="ARBA" id="ARBA00001206"/>
    </source>
</evidence>
<evidence type="ECO:0000256" key="9">
    <source>
        <dbReference type="ARBA" id="ARBA00022741"/>
    </source>
</evidence>
<comment type="similarity">
    <text evidence="14 16">Belongs to the type III pantothenate kinase family.</text>
</comment>
<evidence type="ECO:0000313" key="17">
    <source>
        <dbReference type="EMBL" id="SLN53677.1"/>
    </source>
</evidence>
<proteinExistence type="inferred from homology"/>
<feature type="binding site" evidence="16">
    <location>
        <begin position="6"/>
        <end position="13"/>
    </location>
    <ligand>
        <name>ATP</name>
        <dbReference type="ChEBI" id="CHEBI:30616"/>
    </ligand>
</feature>
<sequence>MLLAIDVGNTNTTFAIYDGETMRGEWRIATSDKRTADEYAAWLLSLMQLSRLSFDDIEAAIIASVVPQSDFNMKTLCRRYFEVDPRFIGDENVTTGIRARIDNPREVGADRIVDAVGAHVKYGGPLIIIDFGTATTFDVIDENGDFCGGVFAPGINLSLQALHMAAAKLPRVAVARPERVIGRNTQECMQSGVFWGYVSMIEGIVTRIREEWGVHMGTVATGGLAPLFAEGTNAIDRIDQDLTMNGLLEIHRRNSNLQ</sequence>
<dbReference type="Pfam" id="PF03309">
    <property type="entry name" value="Pan_kinase"/>
    <property type="match status" value="1"/>
</dbReference>
<dbReference type="GO" id="GO:0005737">
    <property type="term" value="C:cytoplasm"/>
    <property type="evidence" value="ECO:0007669"/>
    <property type="project" value="UniProtKB-SubCell"/>
</dbReference>
<evidence type="ECO:0000256" key="5">
    <source>
        <dbReference type="ARBA" id="ARBA00011738"/>
    </source>
</evidence>
<evidence type="ECO:0000256" key="15">
    <source>
        <dbReference type="ARBA" id="ARBA00040883"/>
    </source>
</evidence>
<dbReference type="GO" id="GO:0004594">
    <property type="term" value="F:pantothenate kinase activity"/>
    <property type="evidence" value="ECO:0007669"/>
    <property type="project" value="UniProtKB-UniRule"/>
</dbReference>
<dbReference type="NCBIfam" id="TIGR00671">
    <property type="entry name" value="baf"/>
    <property type="match status" value="1"/>
</dbReference>
<comment type="catalytic activity">
    <reaction evidence="1 16">
        <text>(R)-pantothenate + ATP = (R)-4'-phosphopantothenate + ADP + H(+)</text>
        <dbReference type="Rhea" id="RHEA:16373"/>
        <dbReference type="ChEBI" id="CHEBI:10986"/>
        <dbReference type="ChEBI" id="CHEBI:15378"/>
        <dbReference type="ChEBI" id="CHEBI:29032"/>
        <dbReference type="ChEBI" id="CHEBI:30616"/>
        <dbReference type="ChEBI" id="CHEBI:456216"/>
        <dbReference type="EC" id="2.7.1.33"/>
    </reaction>
</comment>
<evidence type="ECO:0000256" key="10">
    <source>
        <dbReference type="ARBA" id="ARBA00022777"/>
    </source>
</evidence>
<dbReference type="HAMAP" id="MF_01274">
    <property type="entry name" value="Pantothen_kinase_3"/>
    <property type="match status" value="1"/>
</dbReference>
<dbReference type="NCBIfam" id="NF009844">
    <property type="entry name" value="PRK13318.1-2"/>
    <property type="match status" value="1"/>
</dbReference>
<dbReference type="AlphaFoldDB" id="A0A1Y5T1D8"/>
<comment type="function">
    <text evidence="16">Catalyzes the phosphorylation of pantothenate (Pan), the first step in CoA biosynthesis.</text>
</comment>
<keyword evidence="18" id="KW-1185">Reference proteome</keyword>
<keyword evidence="12 16" id="KW-0630">Potassium</keyword>
<dbReference type="InterPro" id="IPR043129">
    <property type="entry name" value="ATPase_NBD"/>
</dbReference>
<evidence type="ECO:0000256" key="13">
    <source>
        <dbReference type="ARBA" id="ARBA00022993"/>
    </source>
</evidence>
<comment type="cofactor">
    <cofactor evidence="16">
        <name>NH4(+)</name>
        <dbReference type="ChEBI" id="CHEBI:28938"/>
    </cofactor>
    <cofactor evidence="16">
        <name>K(+)</name>
        <dbReference type="ChEBI" id="CHEBI:29103"/>
    </cofactor>
    <text evidence="16">A monovalent cation. Ammonium or potassium.</text>
</comment>
<evidence type="ECO:0000256" key="6">
    <source>
        <dbReference type="ARBA" id="ARBA00012102"/>
    </source>
</evidence>
<evidence type="ECO:0000256" key="3">
    <source>
        <dbReference type="ARBA" id="ARBA00004496"/>
    </source>
</evidence>
<evidence type="ECO:0000256" key="2">
    <source>
        <dbReference type="ARBA" id="ARBA00001958"/>
    </source>
</evidence>
<reference evidence="17 18" key="1">
    <citation type="submission" date="2017-03" db="EMBL/GenBank/DDBJ databases">
        <authorList>
            <person name="Afonso C.L."/>
            <person name="Miller P.J."/>
            <person name="Scott M.A."/>
            <person name="Spackman E."/>
            <person name="Goraichik I."/>
            <person name="Dimitrov K.M."/>
            <person name="Suarez D.L."/>
            <person name="Swayne D.E."/>
        </authorList>
    </citation>
    <scope>NUCLEOTIDE SEQUENCE [LARGE SCALE GENOMIC DNA]</scope>
    <source>
        <strain evidence="17 18">CECT 7691</strain>
    </source>
</reference>
<comment type="caution">
    <text evidence="16">Lacks conserved residue(s) required for the propagation of feature annotation.</text>
</comment>